<dbReference type="EMBL" id="JAGKON010000013">
    <property type="protein sequence ID" value="MBQ0600926.1"/>
    <property type="molecule type" value="Genomic_DNA"/>
</dbReference>
<name>A0AAP2FL85_KLEOX</name>
<dbReference type="Proteomes" id="UP000673434">
    <property type="component" value="Unassembled WGS sequence"/>
</dbReference>
<reference evidence="1 2" key="1">
    <citation type="submission" date="2021-03" db="EMBL/GenBank/DDBJ databases">
        <authorList>
            <person name="Stanton E."/>
        </authorList>
    </citation>
    <scope>NUCLEOTIDE SEQUENCE [LARGE SCALE GENOMIC DNA]</scope>
    <source>
        <strain evidence="1 2">2020EL-00037</strain>
    </source>
</reference>
<gene>
    <name evidence="1" type="ORF">J7S78_14095</name>
</gene>
<comment type="caution">
    <text evidence="1">The sequence shown here is derived from an EMBL/GenBank/DDBJ whole genome shotgun (WGS) entry which is preliminary data.</text>
</comment>
<sequence>MSETVTIIDAAGLPRDVKVIARFNEKIDGQQFGFVLHKALTVNRTVLCHAASGVRIDILKGSDIERLGEIDAGKKALQSLIQQSGDKKVASWLSSFLKKCSTEG</sequence>
<proteinExistence type="predicted"/>
<evidence type="ECO:0000313" key="2">
    <source>
        <dbReference type="Proteomes" id="UP000673434"/>
    </source>
</evidence>
<dbReference type="AlphaFoldDB" id="A0AAP2FL85"/>
<dbReference type="RefSeq" id="WP_210846327.1">
    <property type="nucleotide sequence ID" value="NZ_JAGKON010000013.1"/>
</dbReference>
<protein>
    <submittedName>
        <fullName evidence="1">Uncharacterized protein</fullName>
    </submittedName>
</protein>
<accession>A0AAP2FL85</accession>
<keyword evidence="2" id="KW-1185">Reference proteome</keyword>
<evidence type="ECO:0000313" key="1">
    <source>
        <dbReference type="EMBL" id="MBQ0600926.1"/>
    </source>
</evidence>
<organism evidence="1 2">
    <name type="scientific">Klebsiella oxytoca</name>
    <dbReference type="NCBI Taxonomy" id="571"/>
    <lineage>
        <taxon>Bacteria</taxon>
        <taxon>Pseudomonadati</taxon>
        <taxon>Pseudomonadota</taxon>
        <taxon>Gammaproteobacteria</taxon>
        <taxon>Enterobacterales</taxon>
        <taxon>Enterobacteriaceae</taxon>
        <taxon>Klebsiella/Raoultella group</taxon>
        <taxon>Klebsiella</taxon>
    </lineage>
</organism>